<keyword evidence="1" id="KW-0472">Membrane</keyword>
<feature type="transmembrane region" description="Helical" evidence="1">
    <location>
        <begin position="294"/>
        <end position="314"/>
    </location>
</feature>
<dbReference type="PaxDb" id="1123384-AJ81_01110"/>
<reference evidence="3 4" key="1">
    <citation type="submission" date="2014-01" db="EMBL/GenBank/DDBJ databases">
        <title>Genome sequencing of Thermotog hypogea.</title>
        <authorList>
            <person name="Zhang X."/>
            <person name="Alvare G."/>
            <person name="Fristensky B."/>
            <person name="Chen L."/>
            <person name="Suen T."/>
            <person name="Chen Q."/>
            <person name="Ma K."/>
        </authorList>
    </citation>
    <scope>NUCLEOTIDE SEQUENCE [LARGE SCALE GENOMIC DNA]</scope>
    <source>
        <strain evidence="3 4">DSM 11164</strain>
    </source>
</reference>
<dbReference type="PATRIC" id="fig|1123384.7.peg.220"/>
<dbReference type="InterPro" id="IPR011853">
    <property type="entry name" value="TRAP_DctM-Dct_fused"/>
</dbReference>
<feature type="transmembrane region" description="Helical" evidence="1">
    <location>
        <begin position="483"/>
        <end position="504"/>
    </location>
</feature>
<feature type="transmembrane region" description="Helical" evidence="1">
    <location>
        <begin position="436"/>
        <end position="462"/>
    </location>
</feature>
<dbReference type="EMBL" id="CP007141">
    <property type="protein sequence ID" value="AJC73026.1"/>
    <property type="molecule type" value="Genomic_DNA"/>
</dbReference>
<dbReference type="PANTHER" id="PTHR43849:SF2">
    <property type="entry name" value="BLL3936 PROTEIN"/>
    <property type="match status" value="1"/>
</dbReference>
<feature type="transmembrane region" description="Helical" evidence="1">
    <location>
        <begin position="66"/>
        <end position="84"/>
    </location>
</feature>
<feature type="transmembrane region" description="Helical" evidence="1">
    <location>
        <begin position="121"/>
        <end position="139"/>
    </location>
</feature>
<feature type="transmembrane region" description="Helical" evidence="1">
    <location>
        <begin position="335"/>
        <end position="353"/>
    </location>
</feature>
<feature type="transmembrane region" description="Helical" evidence="1">
    <location>
        <begin position="516"/>
        <end position="533"/>
    </location>
</feature>
<evidence type="ECO:0000313" key="3">
    <source>
        <dbReference type="EMBL" id="AJC73026.1"/>
    </source>
</evidence>
<dbReference type="PANTHER" id="PTHR43849">
    <property type="entry name" value="BLL3936 PROTEIN"/>
    <property type="match status" value="1"/>
</dbReference>
<feature type="transmembrane region" description="Helical" evidence="1">
    <location>
        <begin position="168"/>
        <end position="190"/>
    </location>
</feature>
<dbReference type="InterPro" id="IPR010656">
    <property type="entry name" value="DctM"/>
</dbReference>
<evidence type="ECO:0000313" key="4">
    <source>
        <dbReference type="Proteomes" id="UP000077469"/>
    </source>
</evidence>
<dbReference type="KEGG" id="phy:AJ81_01110"/>
<proteinExistence type="predicted"/>
<dbReference type="OrthoDB" id="9759894at2"/>
<dbReference type="STRING" id="1123384.AJ81_01110"/>
<name>A0A0X1KP07_9THEM</name>
<feature type="transmembrane region" description="Helical" evidence="1">
    <location>
        <begin position="90"/>
        <end position="114"/>
    </location>
</feature>
<dbReference type="Proteomes" id="UP000077469">
    <property type="component" value="Chromosome"/>
</dbReference>
<keyword evidence="4" id="KW-1185">Reference proteome</keyword>
<gene>
    <name evidence="3" type="ORF">AJ81_01110</name>
</gene>
<dbReference type="AlphaFoldDB" id="A0A0X1KP07"/>
<protein>
    <submittedName>
        <fullName evidence="3">C4-dicarboxylate ABC transporter permease</fullName>
    </submittedName>
</protein>
<feature type="transmembrane region" description="Helical" evidence="1">
    <location>
        <begin position="581"/>
        <end position="609"/>
    </location>
</feature>
<keyword evidence="1" id="KW-0812">Transmembrane</keyword>
<evidence type="ECO:0000259" key="2">
    <source>
        <dbReference type="Pfam" id="PF06808"/>
    </source>
</evidence>
<feature type="transmembrane region" description="Helical" evidence="1">
    <location>
        <begin position="359"/>
        <end position="376"/>
    </location>
</feature>
<dbReference type="Pfam" id="PF06808">
    <property type="entry name" value="DctM"/>
    <property type="match status" value="1"/>
</dbReference>
<feature type="transmembrane region" description="Helical" evidence="1">
    <location>
        <begin position="545"/>
        <end position="566"/>
    </location>
</feature>
<accession>A0A0X1KP07</accession>
<feature type="transmembrane region" description="Helical" evidence="1">
    <location>
        <begin position="397"/>
        <end position="416"/>
    </location>
</feature>
<feature type="transmembrane region" description="Helical" evidence="1">
    <location>
        <begin position="270"/>
        <end position="288"/>
    </location>
</feature>
<keyword evidence="1" id="KW-1133">Transmembrane helix</keyword>
<feature type="domain" description="TRAP C4-dicarboxylate transport system permease DctM subunit" evidence="2">
    <location>
        <begin position="109"/>
        <end position="543"/>
    </location>
</feature>
<feature type="transmembrane region" description="Helical" evidence="1">
    <location>
        <begin position="7"/>
        <end position="29"/>
    </location>
</feature>
<dbReference type="NCBIfam" id="TIGR02123">
    <property type="entry name" value="TRAP_fused"/>
    <property type="match status" value="1"/>
</dbReference>
<dbReference type="RefSeq" id="WP_031503304.1">
    <property type="nucleotide sequence ID" value="NC_022795.1"/>
</dbReference>
<organism evidence="3 4">
    <name type="scientific">Pseudothermotoga hypogea DSM 11164 = NBRC 106472</name>
    <dbReference type="NCBI Taxonomy" id="1123384"/>
    <lineage>
        <taxon>Bacteria</taxon>
        <taxon>Thermotogati</taxon>
        <taxon>Thermotogota</taxon>
        <taxon>Thermotogae</taxon>
        <taxon>Thermotogales</taxon>
        <taxon>Thermotogaceae</taxon>
        <taxon>Pseudothermotoga</taxon>
    </lineage>
</organism>
<sequence>MRKLKGVTYYFAFLSLVAMGVFHIYTAIFGTFEAYLQRNVHLIFALPLAFIFYPATKNSPKDRVPWYDWIFAGLSVLPGLYAILNYEMIIYRMVQVEEVTTAQIVLGTLLVVMVLEATRRIVGLALTILAAASVFYMYVGHLLPGQLKGMYVTYDRIIEHLYLTGEGIFSTPLGVSATFVMLFLILGGFLEHSGVGEYFMDLSKALAGKTIGGPAKIAVVSSGLFGSISGSAVANVYATGTFTIPMMKQLGFSPVFAGAVEAVASSGGQIMPPIMGAAAFIMASFLGIPYKQVMIAAFVPAFLYYFYVFMSVHTRAIKRGLRGLPAEMIPSIKHVLKKLYVLAPIIVLVVMIMRGYTPMRSALIAIIVSWFVSLLDKRYRMGPKGVLNAIYDGSKNVFVVAIACAAAGIVVGAVTLTGLGFKLVSFIFSLAQNIPFLALVMVMLMSIVLGMGLPTTAAYIVASALAVPALIRLGFKALPSHMFVFYYAVFSAITPPVALAAYAASSISGAKPSETGYQAFRLGLIAMIIPYAFMYDTGFLLQASWMRNLLSLAAGLVSAMALSYAIEGFLKTKLNLVSRILLGAIGVLVLFPILWLKILCIVAFAIVFAQFSMRAEKI</sequence>
<feature type="transmembrane region" description="Helical" evidence="1">
    <location>
        <begin position="35"/>
        <end position="54"/>
    </location>
</feature>
<evidence type="ECO:0000256" key="1">
    <source>
        <dbReference type="SAM" id="Phobius"/>
    </source>
</evidence>